<protein>
    <submittedName>
        <fullName evidence="2">Mycothiol-dependent maleylpyruvate isomerase NagL</fullName>
    </submittedName>
</protein>
<dbReference type="Gene3D" id="1.20.120.450">
    <property type="entry name" value="dinb family like domain"/>
    <property type="match status" value="1"/>
</dbReference>
<accession>A0ABP7CM52</accession>
<dbReference type="EMBL" id="BAABEO010000020">
    <property type="protein sequence ID" value="GAA3691542.1"/>
    <property type="molecule type" value="Genomic_DNA"/>
</dbReference>
<dbReference type="RefSeq" id="WP_345152148.1">
    <property type="nucleotide sequence ID" value="NZ_BAABEO010000020.1"/>
</dbReference>
<dbReference type="NCBIfam" id="TIGR03083">
    <property type="entry name" value="maleylpyruvate isomerase family mycothiol-dependent enzyme"/>
    <property type="match status" value="1"/>
</dbReference>
<evidence type="ECO:0000259" key="1">
    <source>
        <dbReference type="Pfam" id="PF11716"/>
    </source>
</evidence>
<keyword evidence="2" id="KW-0413">Isomerase</keyword>
<feature type="domain" description="Mycothiol-dependent maleylpyruvate isomerase metal-binding" evidence="1">
    <location>
        <begin position="21"/>
        <end position="156"/>
    </location>
</feature>
<reference evidence="3" key="1">
    <citation type="journal article" date="2019" name="Int. J. Syst. Evol. Microbiol.">
        <title>The Global Catalogue of Microorganisms (GCM) 10K type strain sequencing project: providing services to taxonomists for standard genome sequencing and annotation.</title>
        <authorList>
            <consortium name="The Broad Institute Genomics Platform"/>
            <consortium name="The Broad Institute Genome Sequencing Center for Infectious Disease"/>
            <person name="Wu L."/>
            <person name="Ma J."/>
        </authorList>
    </citation>
    <scope>NUCLEOTIDE SEQUENCE [LARGE SCALE GENOMIC DNA]</scope>
    <source>
        <strain evidence="3">JCM 30742</strain>
    </source>
</reference>
<dbReference type="GO" id="GO:0016853">
    <property type="term" value="F:isomerase activity"/>
    <property type="evidence" value="ECO:0007669"/>
    <property type="project" value="UniProtKB-KW"/>
</dbReference>
<dbReference type="InterPro" id="IPR017517">
    <property type="entry name" value="Maleyloyr_isom"/>
</dbReference>
<evidence type="ECO:0000313" key="3">
    <source>
        <dbReference type="Proteomes" id="UP001500752"/>
    </source>
</evidence>
<comment type="caution">
    <text evidence="2">The sequence shown here is derived from an EMBL/GenBank/DDBJ whole genome shotgun (WGS) entry which is preliminary data.</text>
</comment>
<keyword evidence="3" id="KW-1185">Reference proteome</keyword>
<dbReference type="SUPFAM" id="SSF55718">
    <property type="entry name" value="SCP-like"/>
    <property type="match status" value="1"/>
</dbReference>
<dbReference type="InterPro" id="IPR024344">
    <property type="entry name" value="MDMPI_metal-binding"/>
</dbReference>
<organism evidence="2 3">
    <name type="scientific">Arthrobacter ginkgonis</name>
    <dbReference type="NCBI Taxonomy" id="1630594"/>
    <lineage>
        <taxon>Bacteria</taxon>
        <taxon>Bacillati</taxon>
        <taxon>Actinomycetota</taxon>
        <taxon>Actinomycetes</taxon>
        <taxon>Micrococcales</taxon>
        <taxon>Micrococcaceae</taxon>
        <taxon>Arthrobacter</taxon>
    </lineage>
</organism>
<dbReference type="Proteomes" id="UP001500752">
    <property type="component" value="Unassembled WGS sequence"/>
</dbReference>
<proteinExistence type="predicted"/>
<evidence type="ECO:0000313" key="2">
    <source>
        <dbReference type="EMBL" id="GAA3691542.1"/>
    </source>
</evidence>
<dbReference type="SUPFAM" id="SSF109854">
    <property type="entry name" value="DinB/YfiT-like putative metalloenzymes"/>
    <property type="match status" value="1"/>
</dbReference>
<name>A0ABP7CM52_9MICC</name>
<dbReference type="Gene3D" id="3.30.1050.20">
    <property type="match status" value="1"/>
</dbReference>
<sequence length="252" mass="27649">MTARHDLTTDATLLAELLTVRRGTAFFGRKLNELTDDQLREPSLLPGWSRAHAVAHIGYNARALTRLIEWANTGVETPMYSSPDARNQEIDAGATLPARALRHLHEHAAITLDVSWRDTPPDAWGQPVKTAQGRTVPAAETVWMRTREIWVHAVDLDNGARFSDIPDHVNERLLGDVAGTWKARGQDKGLVLKVAGAPNTTELNTTEWGDLDAVDPEVVSGSLPALTGWALGRSRDGITSSHREDPAAPRWL</sequence>
<dbReference type="Pfam" id="PF11716">
    <property type="entry name" value="MDMPI_N"/>
    <property type="match status" value="1"/>
</dbReference>
<dbReference type="InterPro" id="IPR036527">
    <property type="entry name" value="SCP2_sterol-bd_dom_sf"/>
</dbReference>
<gene>
    <name evidence="2" type="primary">nagL</name>
    <name evidence="2" type="ORF">GCM10023081_31250</name>
</gene>
<dbReference type="InterPro" id="IPR034660">
    <property type="entry name" value="DinB/YfiT-like"/>
</dbReference>